<reference evidence="3" key="1">
    <citation type="submission" date="2019-09" db="EMBL/GenBank/DDBJ databases">
        <authorList>
            <person name="Li J."/>
        </authorList>
    </citation>
    <scope>NUCLEOTIDE SEQUENCE [LARGE SCALE GENOMIC DNA]</scope>
    <source>
        <strain evidence="3">NRBC 14897</strain>
    </source>
</reference>
<dbReference type="InterPro" id="IPR018961">
    <property type="entry name" value="DnaJ_homolog_subfam-C_membr-28"/>
</dbReference>
<accession>A0A641ALV0</accession>
<dbReference type="EMBL" id="SDPP02000003">
    <property type="protein sequence ID" value="KAA1376258.1"/>
    <property type="molecule type" value="Genomic_DNA"/>
</dbReference>
<gene>
    <name evidence="3" type="ORF">ESP62_012530</name>
</gene>
<dbReference type="Pfam" id="PF09350">
    <property type="entry name" value="DJC28_CD"/>
    <property type="match status" value="1"/>
</dbReference>
<evidence type="ECO:0000259" key="2">
    <source>
        <dbReference type="Pfam" id="PF09350"/>
    </source>
</evidence>
<proteinExistence type="predicted"/>
<dbReference type="Proteomes" id="UP001515100">
    <property type="component" value="Unassembled WGS sequence"/>
</dbReference>
<sequence>MGASDRKRFEYRQRLEAEAEAAAAEGQDDRAEAPDDAAQRALRIEHQALWVDMQIQQAMRRGEFDDLPGAGKPIPGIDRPHDPDWWVKRLIERERITGALPPALALRKEDAEMDTTLDRIATPDGVRSAVDDFNARIVEARRQLQGGPPVITPLRDPDEEVEAWSQRRTQRVAEQKARLAELRAAELAATPLPWWRRRLRGARRQG</sequence>
<name>A0A641ALV0_9ACTN</name>
<protein>
    <submittedName>
        <fullName evidence="3">DUF1992 domain-containing protein</fullName>
    </submittedName>
</protein>
<evidence type="ECO:0000256" key="1">
    <source>
        <dbReference type="SAM" id="MobiDB-lite"/>
    </source>
</evidence>
<dbReference type="AlphaFoldDB" id="A0A641ALV0"/>
<feature type="domain" description="DnaJ homologue subfamily C member 28 conserved" evidence="2">
    <location>
        <begin position="50"/>
        <end position="117"/>
    </location>
</feature>
<evidence type="ECO:0000313" key="3">
    <source>
        <dbReference type="EMBL" id="KAA1376258.1"/>
    </source>
</evidence>
<keyword evidence="4" id="KW-1185">Reference proteome</keyword>
<organism evidence="3 4">
    <name type="scientific">Aeromicrobium fastidiosum</name>
    <dbReference type="NCBI Taxonomy" id="52699"/>
    <lineage>
        <taxon>Bacteria</taxon>
        <taxon>Bacillati</taxon>
        <taxon>Actinomycetota</taxon>
        <taxon>Actinomycetes</taxon>
        <taxon>Propionibacteriales</taxon>
        <taxon>Nocardioidaceae</taxon>
        <taxon>Aeromicrobium</taxon>
    </lineage>
</organism>
<comment type="caution">
    <text evidence="3">The sequence shown here is derived from an EMBL/GenBank/DDBJ whole genome shotgun (WGS) entry which is preliminary data.</text>
</comment>
<feature type="region of interest" description="Disordered" evidence="1">
    <location>
        <begin position="19"/>
        <end position="39"/>
    </location>
</feature>
<dbReference type="RefSeq" id="WP_129184113.1">
    <property type="nucleotide sequence ID" value="NZ_JAGIOG010000001.1"/>
</dbReference>
<evidence type="ECO:0000313" key="4">
    <source>
        <dbReference type="Proteomes" id="UP001515100"/>
    </source>
</evidence>
<dbReference type="OrthoDB" id="3395286at2"/>